<evidence type="ECO:0000313" key="1">
    <source>
        <dbReference type="EMBL" id="GAP63985.1"/>
    </source>
</evidence>
<dbReference type="Gene3D" id="2.40.70.10">
    <property type="entry name" value="Acid Proteases"/>
    <property type="match status" value="2"/>
</dbReference>
<evidence type="ECO:0000313" key="4">
    <source>
        <dbReference type="Proteomes" id="UP000050502"/>
    </source>
</evidence>
<dbReference type="EMBL" id="BBZA01000218">
    <property type="protein sequence ID" value="GAP63985.1"/>
    <property type="molecule type" value="Genomic_DNA"/>
</dbReference>
<dbReference type="Proteomes" id="UP000037784">
    <property type="component" value="Unassembled WGS sequence"/>
</dbReference>
<sequence length="405" mass="43938">MSDEPKLPEQTAIGWALFDAADFKGAAQRFDMALHNDPTDVEALRGRARLHLMENDVGAAIILLEHALAVLQTGEEVAAPADAEQRARRDLAWAYYRLNRFDLAAEQFAALGERARANKLAALGEHTPYRRASNADATALPLVARDPVPFVLLTLGNRDHLFVVDTGTGELTLDVRLLDELGLPSFGVQPSRTAASDRHVAVHHTVIPRLRLGDIVLENVPAEAEDIQSRAPQISGFIGFNLLAQFCTTVDLPGGMVYLEPPGARRMPDGATPVPFWLLDDHLLLVPGALNGREHLFAVASGFAGAALSAPPSTFTQSGVPLESGMPLQGVSGSGTHDVTLLRVEELRVGPLALHDVEALAGLFSPSLEWRYGFRIGGLIGHEALRTVRWTLDLASRAFWFERED</sequence>
<dbReference type="InterPro" id="IPR021109">
    <property type="entry name" value="Peptidase_aspartic_dom_sf"/>
</dbReference>
<proteinExistence type="predicted"/>
<dbReference type="Pfam" id="PF13650">
    <property type="entry name" value="Asp_protease_2"/>
    <property type="match status" value="1"/>
</dbReference>
<dbReference type="STRING" id="872965.SE16_15175"/>
<dbReference type="InterPro" id="IPR011990">
    <property type="entry name" value="TPR-like_helical_dom_sf"/>
</dbReference>
<comment type="caution">
    <text evidence="1">The sequence shown here is derived from an EMBL/GenBank/DDBJ whole genome shotgun (WGS) entry which is preliminary data.</text>
</comment>
<organism evidence="1 3">
    <name type="scientific">Ardenticatena maritima</name>
    <dbReference type="NCBI Taxonomy" id="872965"/>
    <lineage>
        <taxon>Bacteria</taxon>
        <taxon>Bacillati</taxon>
        <taxon>Chloroflexota</taxon>
        <taxon>Ardenticatenia</taxon>
        <taxon>Ardenticatenales</taxon>
        <taxon>Ardenticatenaceae</taxon>
        <taxon>Ardenticatena</taxon>
    </lineage>
</organism>
<dbReference type="RefSeq" id="WP_054493748.1">
    <property type="nucleotide sequence ID" value="NZ_BBZA01000218.1"/>
</dbReference>
<dbReference type="Gene3D" id="1.25.40.10">
    <property type="entry name" value="Tetratricopeptide repeat domain"/>
    <property type="match status" value="1"/>
</dbReference>
<evidence type="ECO:0000313" key="3">
    <source>
        <dbReference type="Proteomes" id="UP000037784"/>
    </source>
</evidence>
<dbReference type="InParanoid" id="A0A0M8K8L5"/>
<dbReference type="OrthoDB" id="9769030at2"/>
<accession>A0A0M8K8L5</accession>
<reference evidence="2 4" key="2">
    <citation type="submission" date="2015-07" db="EMBL/GenBank/DDBJ databases">
        <title>Whole genome sequence of Ardenticatena maritima DSM 23922.</title>
        <authorList>
            <person name="Hemp J."/>
            <person name="Ward L.M."/>
            <person name="Pace L.A."/>
            <person name="Fischer W.W."/>
        </authorList>
    </citation>
    <scope>NUCLEOTIDE SEQUENCE [LARGE SCALE GENOMIC DNA]</scope>
    <source>
        <strain evidence="2 4">110S</strain>
    </source>
</reference>
<dbReference type="Proteomes" id="UP000050502">
    <property type="component" value="Unassembled WGS sequence"/>
</dbReference>
<protein>
    <submittedName>
        <fullName evidence="1">Uncharacterized protein</fullName>
    </submittedName>
</protein>
<gene>
    <name evidence="1" type="ORF">ARMA_2408</name>
    <name evidence="2" type="ORF">SE16_15175</name>
</gene>
<keyword evidence="3" id="KW-1185">Reference proteome</keyword>
<dbReference type="AlphaFoldDB" id="A0A0M8K8L5"/>
<evidence type="ECO:0000313" key="2">
    <source>
        <dbReference type="EMBL" id="KPL85720.1"/>
    </source>
</evidence>
<reference evidence="1 3" key="1">
    <citation type="journal article" date="2015" name="Genome Announc.">
        <title>Draft Genome Sequence of a Heterotrophic Facultative Anaerobic Thermophilic Bacterium, Ardenticatena maritima Strain 110ST.</title>
        <authorList>
            <person name="Kawaichi S."/>
            <person name="Yoshida T."/>
            <person name="Sako Y."/>
            <person name="Nakamura R."/>
        </authorList>
    </citation>
    <scope>NUCLEOTIDE SEQUENCE [LARGE SCALE GENOMIC DNA]</scope>
    <source>
        <strain evidence="1 3">110S</strain>
    </source>
</reference>
<reference evidence="3" key="3">
    <citation type="submission" date="2015-08" db="EMBL/GenBank/DDBJ databases">
        <title>Draft Genome Sequence of a Heterotrophic Facultative Anaerobic Bacterium Ardenticatena maritima Strain 110S.</title>
        <authorList>
            <person name="Kawaichi S."/>
            <person name="Yoshida T."/>
            <person name="Sako Y."/>
            <person name="Nakamura R."/>
        </authorList>
    </citation>
    <scope>NUCLEOTIDE SEQUENCE [LARGE SCALE GENOMIC DNA]</scope>
    <source>
        <strain evidence="3">110S</strain>
    </source>
</reference>
<dbReference type="SUPFAM" id="SSF48452">
    <property type="entry name" value="TPR-like"/>
    <property type="match status" value="1"/>
</dbReference>
<name>A0A0M8K8L5_9CHLR</name>
<dbReference type="EMBL" id="LGKN01000011">
    <property type="protein sequence ID" value="KPL85720.1"/>
    <property type="molecule type" value="Genomic_DNA"/>
</dbReference>